<sequence length="82" mass="9240">MQRKSDAYDKKGGSVFKILTTREREVLKLIAEGNSNKKLAMKLGISIRTVEHHRLSIMRKLGVSNVVDLLKYAIKTGLIDLT</sequence>
<evidence type="ECO:0000256" key="3">
    <source>
        <dbReference type="ARBA" id="ARBA00023163"/>
    </source>
</evidence>
<keyword evidence="2" id="KW-0238">DNA-binding</keyword>
<dbReference type="EMBL" id="BARV01034851">
    <property type="protein sequence ID" value="GAI51206.1"/>
    <property type="molecule type" value="Genomic_DNA"/>
</dbReference>
<dbReference type="PANTHER" id="PTHR44688:SF16">
    <property type="entry name" value="DNA-BINDING TRANSCRIPTIONAL ACTIVATOR DEVR_DOSR"/>
    <property type="match status" value="1"/>
</dbReference>
<dbReference type="Pfam" id="PF00196">
    <property type="entry name" value="GerE"/>
    <property type="match status" value="1"/>
</dbReference>
<dbReference type="InterPro" id="IPR000792">
    <property type="entry name" value="Tscrpt_reg_LuxR_C"/>
</dbReference>
<dbReference type="CDD" id="cd06170">
    <property type="entry name" value="LuxR_C_like"/>
    <property type="match status" value="1"/>
</dbReference>
<dbReference type="GO" id="GO:0003677">
    <property type="term" value="F:DNA binding"/>
    <property type="evidence" value="ECO:0007669"/>
    <property type="project" value="UniProtKB-KW"/>
</dbReference>
<dbReference type="SUPFAM" id="SSF46894">
    <property type="entry name" value="C-terminal effector domain of the bipartite response regulators"/>
    <property type="match status" value="1"/>
</dbReference>
<dbReference type="PRINTS" id="PR00038">
    <property type="entry name" value="HTHLUXR"/>
</dbReference>
<organism evidence="5">
    <name type="scientific">marine sediment metagenome</name>
    <dbReference type="NCBI Taxonomy" id="412755"/>
    <lineage>
        <taxon>unclassified sequences</taxon>
        <taxon>metagenomes</taxon>
        <taxon>ecological metagenomes</taxon>
    </lineage>
</organism>
<keyword evidence="3" id="KW-0804">Transcription</keyword>
<feature type="domain" description="HTH luxR-type" evidence="4">
    <location>
        <begin position="12"/>
        <end position="77"/>
    </location>
</feature>
<dbReference type="PROSITE" id="PS50043">
    <property type="entry name" value="HTH_LUXR_2"/>
    <property type="match status" value="1"/>
</dbReference>
<dbReference type="InterPro" id="IPR016032">
    <property type="entry name" value="Sig_transdc_resp-reg_C-effctor"/>
</dbReference>
<evidence type="ECO:0000313" key="5">
    <source>
        <dbReference type="EMBL" id="GAI51206.1"/>
    </source>
</evidence>
<accession>X1Q8T7</accession>
<keyword evidence="1" id="KW-0805">Transcription regulation</keyword>
<reference evidence="5" key="1">
    <citation type="journal article" date="2014" name="Front. Microbiol.">
        <title>High frequency of phylogenetically diverse reductive dehalogenase-homologous genes in deep subseafloor sedimentary metagenomes.</title>
        <authorList>
            <person name="Kawai M."/>
            <person name="Futagami T."/>
            <person name="Toyoda A."/>
            <person name="Takaki Y."/>
            <person name="Nishi S."/>
            <person name="Hori S."/>
            <person name="Arai W."/>
            <person name="Tsubouchi T."/>
            <person name="Morono Y."/>
            <person name="Uchiyama I."/>
            <person name="Ito T."/>
            <person name="Fujiyama A."/>
            <person name="Inagaki F."/>
            <person name="Takami H."/>
        </authorList>
    </citation>
    <scope>NUCLEOTIDE SEQUENCE</scope>
    <source>
        <strain evidence="5">Expedition CK06-06</strain>
    </source>
</reference>
<dbReference type="InterPro" id="IPR036388">
    <property type="entry name" value="WH-like_DNA-bd_sf"/>
</dbReference>
<dbReference type="AlphaFoldDB" id="X1Q8T7"/>
<proteinExistence type="predicted"/>
<name>X1Q8T7_9ZZZZ</name>
<evidence type="ECO:0000259" key="4">
    <source>
        <dbReference type="PROSITE" id="PS50043"/>
    </source>
</evidence>
<protein>
    <recommendedName>
        <fullName evidence="4">HTH luxR-type domain-containing protein</fullName>
    </recommendedName>
</protein>
<evidence type="ECO:0000256" key="2">
    <source>
        <dbReference type="ARBA" id="ARBA00023125"/>
    </source>
</evidence>
<dbReference type="SMART" id="SM00421">
    <property type="entry name" value="HTH_LUXR"/>
    <property type="match status" value="1"/>
</dbReference>
<evidence type="ECO:0000256" key="1">
    <source>
        <dbReference type="ARBA" id="ARBA00023015"/>
    </source>
</evidence>
<dbReference type="Gene3D" id="1.10.10.10">
    <property type="entry name" value="Winged helix-like DNA-binding domain superfamily/Winged helix DNA-binding domain"/>
    <property type="match status" value="1"/>
</dbReference>
<dbReference type="PANTHER" id="PTHR44688">
    <property type="entry name" value="DNA-BINDING TRANSCRIPTIONAL ACTIVATOR DEVR_DOSR"/>
    <property type="match status" value="1"/>
</dbReference>
<comment type="caution">
    <text evidence="5">The sequence shown here is derived from an EMBL/GenBank/DDBJ whole genome shotgun (WGS) entry which is preliminary data.</text>
</comment>
<dbReference type="GO" id="GO:0006355">
    <property type="term" value="P:regulation of DNA-templated transcription"/>
    <property type="evidence" value="ECO:0007669"/>
    <property type="project" value="InterPro"/>
</dbReference>
<gene>
    <name evidence="5" type="ORF">S06H3_54480</name>
</gene>